<dbReference type="GO" id="GO:0007015">
    <property type="term" value="P:actin filament organization"/>
    <property type="evidence" value="ECO:0007669"/>
    <property type="project" value="TreeGrafter"/>
</dbReference>
<evidence type="ECO:0000313" key="15">
    <source>
        <dbReference type="Ensembl" id="ENSGMOP00000027074.1"/>
    </source>
</evidence>
<feature type="domain" description="Myosin motor" evidence="14">
    <location>
        <begin position="1"/>
        <end position="465"/>
    </location>
</feature>
<dbReference type="GeneTree" id="ENSGT00940000156078"/>
<evidence type="ECO:0000256" key="13">
    <source>
        <dbReference type="SAM" id="MobiDB-lite"/>
    </source>
</evidence>
<dbReference type="AlphaFoldDB" id="A0A8C5A862"/>
<dbReference type="GO" id="GO:0051015">
    <property type="term" value="F:actin filament binding"/>
    <property type="evidence" value="ECO:0007669"/>
    <property type="project" value="InterPro"/>
</dbReference>
<dbReference type="Gene3D" id="1.20.58.530">
    <property type="match status" value="1"/>
</dbReference>
<evidence type="ECO:0000256" key="4">
    <source>
        <dbReference type="ARBA" id="ARBA00015382"/>
    </source>
</evidence>
<name>A0A8C5A862_GADMO</name>
<dbReference type="Gene3D" id="1.20.120.720">
    <property type="entry name" value="Myosin VI head, motor domain, U50 subdomain"/>
    <property type="match status" value="1"/>
</dbReference>
<dbReference type="PANTHER" id="PTHR13140">
    <property type="entry name" value="MYOSIN"/>
    <property type="match status" value="1"/>
</dbReference>
<keyword evidence="7" id="KW-0067">ATP-binding</keyword>
<dbReference type="GO" id="GO:0005524">
    <property type="term" value="F:ATP binding"/>
    <property type="evidence" value="ECO:0007669"/>
    <property type="project" value="UniProtKB-UniRule"/>
</dbReference>
<dbReference type="PROSITE" id="PS50096">
    <property type="entry name" value="IQ"/>
    <property type="match status" value="1"/>
</dbReference>
<evidence type="ECO:0000256" key="7">
    <source>
        <dbReference type="ARBA" id="ARBA00022840"/>
    </source>
</evidence>
<comment type="caution">
    <text evidence="12">Lacks conserved residue(s) required for the propagation of feature annotation.</text>
</comment>
<evidence type="ECO:0000256" key="1">
    <source>
        <dbReference type="ARBA" id="ARBA00004105"/>
    </source>
</evidence>
<dbReference type="InterPro" id="IPR027417">
    <property type="entry name" value="P-loop_NTPase"/>
</dbReference>
<comment type="subcellular location">
    <subcellularLocation>
        <location evidence="1">Cell projection</location>
        <location evidence="1">Microvillus</location>
    </subcellularLocation>
    <subcellularLocation>
        <location evidence="3">Cell projection</location>
        <location evidence="3">Ruffle membrane</location>
    </subcellularLocation>
    <subcellularLocation>
        <location evidence="2">Membrane</location>
        <location evidence="2">Clathrin-coated pit</location>
    </subcellularLocation>
</comment>
<dbReference type="Gene3D" id="3.30.70.1590">
    <property type="match status" value="1"/>
</dbReference>
<evidence type="ECO:0000256" key="3">
    <source>
        <dbReference type="ARBA" id="ARBA00004632"/>
    </source>
</evidence>
<feature type="region of interest" description="Disordered" evidence="13">
    <location>
        <begin position="608"/>
        <end position="647"/>
    </location>
</feature>
<dbReference type="Proteomes" id="UP000694546">
    <property type="component" value="Chromosome 21"/>
</dbReference>
<dbReference type="InterPro" id="IPR036961">
    <property type="entry name" value="Kinesin_motor_dom_sf"/>
</dbReference>
<dbReference type="GO" id="GO:0048840">
    <property type="term" value="P:otolith development"/>
    <property type="evidence" value="ECO:0007669"/>
    <property type="project" value="Ensembl"/>
</dbReference>
<keyword evidence="16" id="KW-1185">Reference proteome</keyword>
<dbReference type="GO" id="GO:0005516">
    <property type="term" value="F:calmodulin binding"/>
    <property type="evidence" value="ECO:0007669"/>
    <property type="project" value="UniProtKB-KW"/>
</dbReference>
<dbReference type="SUPFAM" id="SSF52540">
    <property type="entry name" value="P-loop containing nucleoside triphosphate hydrolases"/>
    <property type="match status" value="1"/>
</dbReference>
<comment type="similarity">
    <text evidence="12">Belongs to the TRAFAC class myosin-kinesin ATPase superfamily. Myosin family.</text>
</comment>
<evidence type="ECO:0000256" key="10">
    <source>
        <dbReference type="ARBA" id="ARBA00023203"/>
    </source>
</evidence>
<accession>A0A8C5A862</accession>
<dbReference type="GO" id="GO:0010996">
    <property type="term" value="P:response to auditory stimulus"/>
    <property type="evidence" value="ECO:0007669"/>
    <property type="project" value="Ensembl"/>
</dbReference>
<dbReference type="InterPro" id="IPR001609">
    <property type="entry name" value="Myosin_head_motor_dom-like"/>
</dbReference>
<proteinExistence type="inferred from homology"/>
<dbReference type="OMA" id="RTSACIQ"/>
<dbReference type="PROSITE" id="PS51456">
    <property type="entry name" value="MYOSIN_MOTOR"/>
    <property type="match status" value="1"/>
</dbReference>
<dbReference type="InterPro" id="IPR032412">
    <property type="entry name" value="Myosin-VI_CBD"/>
</dbReference>
<feature type="compositionally biased region" description="Basic and acidic residues" evidence="13">
    <location>
        <begin position="610"/>
        <end position="647"/>
    </location>
</feature>
<dbReference type="GO" id="GO:0060117">
    <property type="term" value="P:auditory receptor cell development"/>
    <property type="evidence" value="ECO:0007669"/>
    <property type="project" value="Ensembl"/>
</dbReference>
<reference evidence="15" key="2">
    <citation type="submission" date="2025-09" db="UniProtKB">
        <authorList>
            <consortium name="Ensembl"/>
        </authorList>
    </citation>
    <scope>IDENTIFICATION</scope>
</reference>
<dbReference type="GO" id="GO:0030048">
    <property type="term" value="P:actin filament-based movement"/>
    <property type="evidence" value="ECO:0007669"/>
    <property type="project" value="TreeGrafter"/>
</dbReference>
<dbReference type="PRINTS" id="PR00193">
    <property type="entry name" value="MYOSINHEAVY"/>
</dbReference>
<keyword evidence="10 12" id="KW-0009">Actin-binding</keyword>
<keyword evidence="9" id="KW-0505">Motor protein</keyword>
<keyword evidence="8 12" id="KW-0518">Myosin</keyword>
<evidence type="ECO:0000256" key="5">
    <source>
        <dbReference type="ARBA" id="ARBA00022740"/>
    </source>
</evidence>
<evidence type="ECO:0000256" key="2">
    <source>
        <dbReference type="ARBA" id="ARBA00004600"/>
    </source>
</evidence>
<keyword evidence="6" id="KW-0547">Nucleotide-binding</keyword>
<evidence type="ECO:0000256" key="6">
    <source>
        <dbReference type="ARBA" id="ARBA00022741"/>
    </source>
</evidence>
<evidence type="ECO:0000256" key="9">
    <source>
        <dbReference type="ARBA" id="ARBA00023175"/>
    </source>
</evidence>
<dbReference type="GO" id="GO:0000146">
    <property type="term" value="F:microfilament motor activity"/>
    <property type="evidence" value="ECO:0007669"/>
    <property type="project" value="TreeGrafter"/>
</dbReference>
<dbReference type="GO" id="GO:0007605">
    <property type="term" value="P:sensory perception of sound"/>
    <property type="evidence" value="ECO:0007669"/>
    <property type="project" value="UniProtKB-KW"/>
</dbReference>
<dbReference type="GO" id="GO:0005905">
    <property type="term" value="C:clathrin-coated pit"/>
    <property type="evidence" value="ECO:0007669"/>
    <property type="project" value="UniProtKB-SubCell"/>
</dbReference>
<dbReference type="Ensembl" id="ENSGMOT00000063551.1">
    <property type="protein sequence ID" value="ENSGMOP00000027074.1"/>
    <property type="gene ID" value="ENSGMOG00000001048.2"/>
</dbReference>
<dbReference type="Gene3D" id="6.10.220.10">
    <property type="match status" value="1"/>
</dbReference>
<evidence type="ECO:0000256" key="12">
    <source>
        <dbReference type="PROSITE-ProRule" id="PRU00782"/>
    </source>
</evidence>
<dbReference type="GO" id="GO:0005902">
    <property type="term" value="C:microvillus"/>
    <property type="evidence" value="ECO:0007669"/>
    <property type="project" value="UniProtKB-SubCell"/>
</dbReference>
<sequence length="936" mass="107257">RVKRSRRHLKAGPLKDPLLDDQGDFVRMCGAMKRIGLDDAEKLDLFRVVAGVLHLGNVDFEEAGSTSGGCTIRNQSSQSLQCCAELLGLEQDDLRVSLTSRIMLTSAGGAKGTVIKVPLKPEQANNARDALAKAVYSRLFDHVVTRVNQCFPFQASSNFIGVLDIAGFEYFEHNSFEQFCINYCNEKLQQFFNERILKEEQELYNKEGLGVNEVHYVDNQDCIDLVEARLLGILDILDEENRLPQPSDQHFTDTVHSKHKNHFRLTIPRKSKLSVHRNVRDDEGFIVRHFAGAVCYETTKFVEKNNDALHMSLETLVSESGDAFVRQLFEAPLNGKDAKLKAGKLGFISVGNKFKGSSFIRCIKPNLKMISHHFEGAQILSQLQCSGMVSVLDLMQGGFPSRAPFHELYNMYQQYMPPKLTRLDPRLFCKALFKALGLNENDYKFGLTRVFFRPGKFSEFDQIMRSDPDHLAELVKKVYKWLMHSRWKKVQWGALSVIKLKNKMVYRAKACIIMQKTIRMWLCRRKHKPRIDGLVKVRSLKTRMSRFTEVVGGLKEGQQEMSRQVLELEASIDLLMAKIKSTMMSRLDIDHEHQALVGRSEKLLTAMQNKKKEEEERERLKRIQEDMDRERQRREEEEQRRRQDDDDRRLELALRIAQSEAELIPEETQADALLRSNGSSGAPSSPDRAAGPLVQASKAAAGVKKYELSKWKYAELRDAINTSCDIELLAACREEFHRRLKVYHAWKSKNKKRNTDGPDLRAPKSITDYGETATAPVQTTQANPAPPLPVRQQEVAMNRQQRYFRIPFIRPGDQYKDPQGKKKGWWYAHFDGPWIARQMELHPDKQPILLVAGKDDMEMCELSLEETGLTRKRGAEILARQYEEIWERCGGVQYLRSAIESKQARPTYATAMLQSLLKPQRERGTDWAGAGGWRSC</sequence>
<reference evidence="15" key="1">
    <citation type="submission" date="2025-08" db="UniProtKB">
        <authorList>
            <consortium name="Ensembl"/>
        </authorList>
    </citation>
    <scope>IDENTIFICATION</scope>
</reference>
<organism evidence="15 16">
    <name type="scientific">Gadus morhua</name>
    <name type="common">Atlantic cod</name>
    <dbReference type="NCBI Taxonomy" id="8049"/>
    <lineage>
        <taxon>Eukaryota</taxon>
        <taxon>Metazoa</taxon>
        <taxon>Chordata</taxon>
        <taxon>Craniata</taxon>
        <taxon>Vertebrata</taxon>
        <taxon>Euteleostomi</taxon>
        <taxon>Actinopterygii</taxon>
        <taxon>Neopterygii</taxon>
        <taxon>Teleostei</taxon>
        <taxon>Neoteleostei</taxon>
        <taxon>Acanthomorphata</taxon>
        <taxon>Zeiogadaria</taxon>
        <taxon>Gadariae</taxon>
        <taxon>Gadiformes</taxon>
        <taxon>Gadoidei</taxon>
        <taxon>Gadidae</taxon>
        <taxon>Gadus</taxon>
    </lineage>
</organism>
<evidence type="ECO:0000256" key="11">
    <source>
        <dbReference type="ARBA" id="ARBA00030027"/>
    </source>
</evidence>
<dbReference type="GO" id="GO:0071599">
    <property type="term" value="P:otic vesicle development"/>
    <property type="evidence" value="ECO:0007669"/>
    <property type="project" value="Ensembl"/>
</dbReference>
<dbReference type="GO" id="GO:0042472">
    <property type="term" value="P:inner ear morphogenesis"/>
    <property type="evidence" value="ECO:0007669"/>
    <property type="project" value="TreeGrafter"/>
</dbReference>
<keyword evidence="5" id="KW-1009">Hearing</keyword>
<protein>
    <recommendedName>
        <fullName evidence="4">Unconventional myosin-VI</fullName>
    </recommendedName>
    <alternativeName>
        <fullName evidence="11">Unconventional myosin-6</fullName>
    </alternativeName>
</protein>
<dbReference type="GO" id="GO:0048844">
    <property type="term" value="P:artery morphogenesis"/>
    <property type="evidence" value="ECO:0007669"/>
    <property type="project" value="Ensembl"/>
</dbReference>
<dbReference type="CDD" id="cd21958">
    <property type="entry name" value="MyUb_Myo6"/>
    <property type="match status" value="1"/>
</dbReference>
<dbReference type="CDD" id="cd21759">
    <property type="entry name" value="CBD_MYO6-like"/>
    <property type="match status" value="1"/>
</dbReference>
<dbReference type="PANTHER" id="PTHR13140:SF745">
    <property type="entry name" value="UNCONVENTIONAL MYOSIN-VI"/>
    <property type="match status" value="1"/>
</dbReference>
<evidence type="ECO:0000259" key="14">
    <source>
        <dbReference type="PROSITE" id="PS51456"/>
    </source>
</evidence>
<dbReference type="Pfam" id="PF00063">
    <property type="entry name" value="Myosin_head"/>
    <property type="match status" value="1"/>
</dbReference>
<evidence type="ECO:0000256" key="8">
    <source>
        <dbReference type="ARBA" id="ARBA00023123"/>
    </source>
</evidence>
<dbReference type="SMART" id="SM00242">
    <property type="entry name" value="MYSc"/>
    <property type="match status" value="1"/>
</dbReference>
<dbReference type="InterPro" id="IPR049016">
    <property type="entry name" value="MYO6_lever"/>
</dbReference>
<dbReference type="Gene3D" id="3.40.850.10">
    <property type="entry name" value="Kinesin motor domain"/>
    <property type="match status" value="1"/>
</dbReference>
<evidence type="ECO:0000313" key="16">
    <source>
        <dbReference type="Proteomes" id="UP000694546"/>
    </source>
</evidence>
<dbReference type="Pfam" id="PF16521">
    <property type="entry name" value="Myosin-VI_CBD"/>
    <property type="match status" value="1"/>
</dbReference>
<dbReference type="GO" id="GO:0030139">
    <property type="term" value="C:endocytic vesicle"/>
    <property type="evidence" value="ECO:0007669"/>
    <property type="project" value="TreeGrafter"/>
</dbReference>
<dbReference type="GO" id="GO:0016459">
    <property type="term" value="C:myosin complex"/>
    <property type="evidence" value="ECO:0007669"/>
    <property type="project" value="UniProtKB-KW"/>
</dbReference>
<dbReference type="GO" id="GO:0032587">
    <property type="term" value="C:ruffle membrane"/>
    <property type="evidence" value="ECO:0007669"/>
    <property type="project" value="UniProtKB-SubCell"/>
</dbReference>
<dbReference type="GO" id="GO:0035479">
    <property type="term" value="P:angioblast cell migration from lateral mesoderm to midline"/>
    <property type="evidence" value="ECO:0007669"/>
    <property type="project" value="Ensembl"/>
</dbReference>
<dbReference type="Pfam" id="PF21521">
    <property type="entry name" value="MYO6_lever"/>
    <property type="match status" value="1"/>
</dbReference>